<dbReference type="InterPro" id="IPR027417">
    <property type="entry name" value="P-loop_NTPase"/>
</dbReference>
<dbReference type="InterPro" id="IPR006297">
    <property type="entry name" value="EF-4"/>
</dbReference>
<dbReference type="SUPFAM" id="SSF54980">
    <property type="entry name" value="EF-G C-terminal domain-like"/>
    <property type="match status" value="2"/>
</dbReference>
<dbReference type="GO" id="GO:0043022">
    <property type="term" value="F:ribosome binding"/>
    <property type="evidence" value="ECO:0007669"/>
    <property type="project" value="UniProtKB-UniRule"/>
</dbReference>
<dbReference type="Gene3D" id="3.40.50.300">
    <property type="entry name" value="P-loop containing nucleotide triphosphate hydrolases"/>
    <property type="match status" value="1"/>
</dbReference>
<dbReference type="InterPro" id="IPR004161">
    <property type="entry name" value="EFTu-like_2"/>
</dbReference>
<dbReference type="Pfam" id="PF00679">
    <property type="entry name" value="EFG_C"/>
    <property type="match status" value="1"/>
</dbReference>
<dbReference type="InterPro" id="IPR000640">
    <property type="entry name" value="EFG_V-like"/>
</dbReference>
<keyword evidence="6 12" id="KW-0342">GTP-binding</keyword>
<keyword evidence="4 12" id="KW-0378">Hydrolase</keyword>
<dbReference type="SUPFAM" id="SSF52540">
    <property type="entry name" value="P-loop containing nucleoside triphosphate hydrolases"/>
    <property type="match status" value="1"/>
</dbReference>
<evidence type="ECO:0000256" key="4">
    <source>
        <dbReference type="ARBA" id="ARBA00022801"/>
    </source>
</evidence>
<evidence type="ECO:0000256" key="11">
    <source>
        <dbReference type="ARBA" id="ARBA00066744"/>
    </source>
</evidence>
<proteinExistence type="inferred from homology"/>
<evidence type="ECO:0000256" key="5">
    <source>
        <dbReference type="ARBA" id="ARBA00022917"/>
    </source>
</evidence>
<comment type="catalytic activity">
    <reaction evidence="8 12">
        <text>GTP + H2O = GDP + phosphate + H(+)</text>
        <dbReference type="Rhea" id="RHEA:19669"/>
        <dbReference type="ChEBI" id="CHEBI:15377"/>
        <dbReference type="ChEBI" id="CHEBI:15378"/>
        <dbReference type="ChEBI" id="CHEBI:37565"/>
        <dbReference type="ChEBI" id="CHEBI:43474"/>
        <dbReference type="ChEBI" id="CHEBI:58189"/>
        <dbReference type="EC" id="3.6.5.n1"/>
    </reaction>
</comment>
<evidence type="ECO:0000256" key="2">
    <source>
        <dbReference type="ARBA" id="ARBA00022475"/>
    </source>
</evidence>
<protein>
    <recommendedName>
        <fullName evidence="11 12">Elongation factor 4</fullName>
        <shortName evidence="12">EF-4</shortName>
        <ecNumber evidence="11 12">3.6.5.n1</ecNumber>
    </recommendedName>
    <alternativeName>
        <fullName evidence="12">Ribosomal back-translocase LepA</fullName>
    </alternativeName>
</protein>
<dbReference type="InterPro" id="IPR038363">
    <property type="entry name" value="LepA_C_sf"/>
</dbReference>
<evidence type="ECO:0000313" key="14">
    <source>
        <dbReference type="EMBL" id="AGI73311.1"/>
    </source>
</evidence>
<keyword evidence="2 12" id="KW-1003">Cell membrane</keyword>
<feature type="binding site" evidence="12">
    <location>
        <begin position="17"/>
        <end position="22"/>
    </location>
    <ligand>
        <name>GTP</name>
        <dbReference type="ChEBI" id="CHEBI:37565"/>
    </ligand>
</feature>
<keyword evidence="3 12" id="KW-0547">Nucleotide-binding</keyword>
<dbReference type="InterPro" id="IPR005225">
    <property type="entry name" value="Small_GTP-bd"/>
</dbReference>
<dbReference type="HAMAP" id="MF_00071">
    <property type="entry name" value="LepA"/>
    <property type="match status" value="1"/>
</dbReference>
<dbReference type="InterPro" id="IPR031157">
    <property type="entry name" value="G_TR_CS"/>
</dbReference>
<dbReference type="EC" id="3.6.5.n1" evidence="11 12"/>
<dbReference type="CDD" id="cd01890">
    <property type="entry name" value="LepA"/>
    <property type="match status" value="1"/>
</dbReference>
<dbReference type="GO" id="GO:0005886">
    <property type="term" value="C:plasma membrane"/>
    <property type="evidence" value="ECO:0007669"/>
    <property type="project" value="UniProtKB-SubCell"/>
</dbReference>
<accession>M9RS67</accession>
<evidence type="ECO:0000256" key="7">
    <source>
        <dbReference type="ARBA" id="ARBA00023136"/>
    </source>
</evidence>
<comment type="subcellular location">
    <subcellularLocation>
        <location evidence="12">Cell membrane</location>
        <topology evidence="12">Peripheral membrane protein</topology>
        <orientation evidence="12">Cytoplasmic side</orientation>
    </subcellularLocation>
</comment>
<comment type="function">
    <text evidence="9 12">Required for accurate and efficient protein synthesis under certain stress conditions. May act as a fidelity factor of the translation reaction, by catalyzing a one-codon backward translocation of tRNAs on improperly translocated ribosomes. Back-translocation proceeds from a post-translocation (POST) complex to a pre-translocation (PRE) complex, thus giving elongation factor G a second chance to translocate the tRNAs correctly. Binds to ribosomes in a GTP-dependent manner.</text>
</comment>
<dbReference type="InterPro" id="IPR035647">
    <property type="entry name" value="EFG_III/V"/>
</dbReference>
<dbReference type="GO" id="GO:0097216">
    <property type="term" value="F:guanosine tetraphosphate binding"/>
    <property type="evidence" value="ECO:0007669"/>
    <property type="project" value="UniProtKB-ARBA"/>
</dbReference>
<dbReference type="KEGG" id="oar:OA238_c33300"/>
<dbReference type="PROSITE" id="PS00301">
    <property type="entry name" value="G_TR_1"/>
    <property type="match status" value="1"/>
</dbReference>
<dbReference type="InterPro" id="IPR035654">
    <property type="entry name" value="LepA_IV"/>
</dbReference>
<dbReference type="Proteomes" id="UP000004688">
    <property type="component" value="Chromosome"/>
</dbReference>
<dbReference type="Gene3D" id="2.40.30.10">
    <property type="entry name" value="Translation factors"/>
    <property type="match status" value="1"/>
</dbReference>
<reference evidence="14 15" key="1">
    <citation type="journal article" date="2013" name="PLoS ONE">
        <title>Poles Apart: Arctic and Antarctic Octadecabacter strains Share High Genome Plasticity and a New Type of Xanthorhodopsin.</title>
        <authorList>
            <person name="Vollmers J."/>
            <person name="Voget S."/>
            <person name="Dietrich S."/>
            <person name="Gollnow K."/>
            <person name="Smits M."/>
            <person name="Meyer K."/>
            <person name="Brinkhoff T."/>
            <person name="Simon M."/>
            <person name="Daniel R."/>
        </authorList>
    </citation>
    <scope>NUCLEOTIDE SEQUENCE [LARGE SCALE GENOMIC DNA]</scope>
    <source>
        <strain evidence="14 15">238</strain>
    </source>
</reference>
<dbReference type="SMART" id="SM00838">
    <property type="entry name" value="EFG_C"/>
    <property type="match status" value="1"/>
</dbReference>
<comment type="similarity">
    <text evidence="10">Belongs to the GTP-binding elongation factor family. LepA subfamily.</text>
</comment>
<evidence type="ECO:0000256" key="3">
    <source>
        <dbReference type="ARBA" id="ARBA00022741"/>
    </source>
</evidence>
<dbReference type="FunFam" id="2.40.30.10:FF:000015">
    <property type="entry name" value="Translation factor GUF1, mitochondrial"/>
    <property type="match status" value="1"/>
</dbReference>
<feature type="domain" description="Tr-type G" evidence="13">
    <location>
        <begin position="5"/>
        <end position="187"/>
    </location>
</feature>
<dbReference type="Gene3D" id="3.30.70.2570">
    <property type="entry name" value="Elongation factor 4, C-terminal domain"/>
    <property type="match status" value="1"/>
</dbReference>
<dbReference type="Pfam" id="PF06421">
    <property type="entry name" value="LepA_C"/>
    <property type="match status" value="1"/>
</dbReference>
<evidence type="ECO:0000256" key="9">
    <source>
        <dbReference type="ARBA" id="ARBA00057626"/>
    </source>
</evidence>
<dbReference type="Pfam" id="PF00009">
    <property type="entry name" value="GTP_EFTU"/>
    <property type="match status" value="1"/>
</dbReference>
<dbReference type="NCBIfam" id="TIGR00231">
    <property type="entry name" value="small_GTP"/>
    <property type="match status" value="1"/>
</dbReference>
<evidence type="ECO:0000256" key="1">
    <source>
        <dbReference type="ARBA" id="ARBA00005454"/>
    </source>
</evidence>
<feature type="binding site" evidence="12">
    <location>
        <begin position="134"/>
        <end position="137"/>
    </location>
    <ligand>
        <name>GTP</name>
        <dbReference type="ChEBI" id="CHEBI:37565"/>
    </ligand>
</feature>
<dbReference type="PANTHER" id="PTHR43512:SF4">
    <property type="entry name" value="TRANSLATION FACTOR GUF1 HOMOLOG, CHLOROPLASTIC"/>
    <property type="match status" value="1"/>
</dbReference>
<dbReference type="STRING" id="391616.OA238_c33300"/>
<dbReference type="CDD" id="cd16260">
    <property type="entry name" value="EF4_III"/>
    <property type="match status" value="1"/>
</dbReference>
<organism evidence="14 15">
    <name type="scientific">Octadecabacter arcticus 238</name>
    <dbReference type="NCBI Taxonomy" id="391616"/>
    <lineage>
        <taxon>Bacteria</taxon>
        <taxon>Pseudomonadati</taxon>
        <taxon>Pseudomonadota</taxon>
        <taxon>Alphaproteobacteria</taxon>
        <taxon>Rhodobacterales</taxon>
        <taxon>Roseobacteraceae</taxon>
        <taxon>Octadecabacter</taxon>
    </lineage>
</organism>
<evidence type="ECO:0000256" key="8">
    <source>
        <dbReference type="ARBA" id="ARBA00050293"/>
    </source>
</evidence>
<dbReference type="FunFam" id="3.40.50.300:FF:000078">
    <property type="entry name" value="Elongation factor 4"/>
    <property type="match status" value="1"/>
</dbReference>
<dbReference type="NCBIfam" id="TIGR01393">
    <property type="entry name" value="lepA"/>
    <property type="match status" value="1"/>
</dbReference>
<dbReference type="Gene3D" id="3.30.70.870">
    <property type="entry name" value="Elongation Factor G (Translational Gtpase), domain 3"/>
    <property type="match status" value="1"/>
</dbReference>
<keyword evidence="5 12" id="KW-0648">Protein biosynthesis</keyword>
<evidence type="ECO:0000256" key="12">
    <source>
        <dbReference type="HAMAP-Rule" id="MF_00071"/>
    </source>
</evidence>
<evidence type="ECO:0000256" key="10">
    <source>
        <dbReference type="ARBA" id="ARBA00061052"/>
    </source>
</evidence>
<dbReference type="FunFam" id="3.30.70.2570:FF:000001">
    <property type="entry name" value="Translation factor GUF1, mitochondrial"/>
    <property type="match status" value="1"/>
</dbReference>
<evidence type="ECO:0000259" key="13">
    <source>
        <dbReference type="PROSITE" id="PS51722"/>
    </source>
</evidence>
<dbReference type="PRINTS" id="PR00315">
    <property type="entry name" value="ELONGATNFCT"/>
</dbReference>
<sequence length="598" mass="66323">MTALSHIRNFSIVAHIDHGKSTLADRLIQSTNTVAERDMKAQMLDSMDIERERGITIKANTVRIDYTAKNGESYVLNLIDTPGHVDFAYEVSRSMRAVEGSLLVVDSTQGVEAQTLANVYHALDADHEIVPIFNKIDLPASDVSRVAQQVEDVIGLDASGAIAVSAKTGEGIIETLEAIVHQLPAPKGDPDGPLKAMLVDSWYDSYLGVIVLVRIIDGKLRKGEKVKFISNGTIHQVERIGVFRPKMENVDELGPGEIGFLTASIKQVRDTRVGDTITHQKSEVTPLPGFKPAQPVVFCGLFPVDSALFEDLRDAIDKLALNDASFSFEMESSAALGFGFRCGFLGLLHLEVIRDRIEREYDIDLITTAPSVVYEVYMRDGTMSELHNPADMPDMTLVDHIEEPRIKATILVPDEYLGDVLKLCQDRRGIQSDLTYAGSRALVVYDLPLNEVVFDFYDRLKSVTKGYASFDYTLMGYREDALVKMSVLVNDEPVDALSMMVHRDRAEVRGRAMVEKLKDLIPRHMFKIPIQAAIGGKVIARETLSAMRKDVTAKCYGGDASRKRKLLDKQKAGKKKMRQFGSVNIPQEAFISALKMDS</sequence>
<dbReference type="EMBL" id="CP003742">
    <property type="protein sequence ID" value="AGI73311.1"/>
    <property type="molecule type" value="Genomic_DNA"/>
</dbReference>
<dbReference type="FunFam" id="3.30.70.870:FF:000004">
    <property type="entry name" value="Translation factor GUF1, mitochondrial"/>
    <property type="match status" value="1"/>
</dbReference>
<dbReference type="GO" id="GO:0003924">
    <property type="term" value="F:GTPase activity"/>
    <property type="evidence" value="ECO:0007669"/>
    <property type="project" value="UniProtKB-UniRule"/>
</dbReference>
<dbReference type="InterPro" id="IPR000795">
    <property type="entry name" value="T_Tr_GTP-bd_dom"/>
</dbReference>
<dbReference type="CDD" id="cd03709">
    <property type="entry name" value="lepA_C"/>
    <property type="match status" value="1"/>
</dbReference>
<dbReference type="Gene3D" id="3.30.70.240">
    <property type="match status" value="1"/>
</dbReference>
<dbReference type="OrthoDB" id="9802948at2"/>
<evidence type="ECO:0000313" key="15">
    <source>
        <dbReference type="Proteomes" id="UP000004688"/>
    </source>
</evidence>
<keyword evidence="7 12" id="KW-0472">Membrane</keyword>
<dbReference type="GO" id="GO:0003746">
    <property type="term" value="F:translation elongation factor activity"/>
    <property type="evidence" value="ECO:0007669"/>
    <property type="project" value="UniProtKB-UniRule"/>
</dbReference>
<dbReference type="FunFam" id="3.30.70.240:FF:000007">
    <property type="entry name" value="Translation factor GUF1, mitochondrial"/>
    <property type="match status" value="1"/>
</dbReference>
<dbReference type="eggNOG" id="COG0481">
    <property type="taxonomic scope" value="Bacteria"/>
</dbReference>
<dbReference type="Pfam" id="PF03144">
    <property type="entry name" value="GTP_EFTU_D2"/>
    <property type="match status" value="1"/>
</dbReference>
<evidence type="ECO:0000256" key="6">
    <source>
        <dbReference type="ARBA" id="ARBA00023134"/>
    </source>
</evidence>
<dbReference type="AlphaFoldDB" id="M9RS67"/>
<dbReference type="PANTHER" id="PTHR43512">
    <property type="entry name" value="TRANSLATION FACTOR GUF1-RELATED"/>
    <property type="match status" value="1"/>
</dbReference>
<dbReference type="GO" id="GO:0005525">
    <property type="term" value="F:GTP binding"/>
    <property type="evidence" value="ECO:0007669"/>
    <property type="project" value="UniProtKB-UniRule"/>
</dbReference>
<dbReference type="RefSeq" id="WP_015496327.1">
    <property type="nucleotide sequence ID" value="NC_020908.1"/>
</dbReference>
<name>M9RS67_9RHOB</name>
<comment type="similarity">
    <text evidence="1 12">Belongs to the TRAFAC class translation factor GTPase superfamily. Classic translation factor GTPase family. LepA subfamily.</text>
</comment>
<dbReference type="InterPro" id="IPR013842">
    <property type="entry name" value="LepA_CTD"/>
</dbReference>
<dbReference type="PROSITE" id="PS51722">
    <property type="entry name" value="G_TR_2"/>
    <property type="match status" value="1"/>
</dbReference>
<gene>
    <name evidence="12 14" type="primary">lepA</name>
    <name evidence="14" type="ORF">OA238_c33300</name>
</gene>
<keyword evidence="15" id="KW-1185">Reference proteome</keyword>
<dbReference type="HOGENOM" id="CLU_009995_3_3_5"/>
<dbReference type="CDD" id="cd03699">
    <property type="entry name" value="EF4_II"/>
    <property type="match status" value="1"/>
</dbReference>
<dbReference type="GO" id="GO:0045727">
    <property type="term" value="P:positive regulation of translation"/>
    <property type="evidence" value="ECO:0007669"/>
    <property type="project" value="UniProtKB-UniRule"/>
</dbReference>